<sequence>MALLSSWLCTNNTKTMFVKIVHPGGHVELHDRPIFASDLLRRNPKCCVTQPTVFRHPWEIVPPDATLMPGEKYYVVPLSTIRKLQLKHSASNNFPGRESQDNCKGKSQNCWLFKNKKGDDHQLMNCSTCLLTVTGIKMKGSSTNNISSEEMNSSSSFASDETKSLTKKRNKETVSSTGKGGSNPTVKLTSLDNNWQPNLESIREE</sequence>
<keyword evidence="3" id="KW-1185">Reference proteome</keyword>
<dbReference type="PANTHER" id="PTHR33052">
    <property type="entry name" value="DUF4228 DOMAIN PROTEIN-RELATED"/>
    <property type="match status" value="1"/>
</dbReference>
<organism evidence="2 3">
    <name type="scientific">Olea europaea subsp. europaea</name>
    <dbReference type="NCBI Taxonomy" id="158383"/>
    <lineage>
        <taxon>Eukaryota</taxon>
        <taxon>Viridiplantae</taxon>
        <taxon>Streptophyta</taxon>
        <taxon>Embryophyta</taxon>
        <taxon>Tracheophyta</taxon>
        <taxon>Spermatophyta</taxon>
        <taxon>Magnoliopsida</taxon>
        <taxon>eudicotyledons</taxon>
        <taxon>Gunneridae</taxon>
        <taxon>Pentapetalae</taxon>
        <taxon>asterids</taxon>
        <taxon>lamiids</taxon>
        <taxon>Lamiales</taxon>
        <taxon>Oleaceae</taxon>
        <taxon>Oleeae</taxon>
        <taxon>Olea</taxon>
    </lineage>
</organism>
<dbReference type="AlphaFoldDB" id="A0A8S0U7M4"/>
<evidence type="ECO:0000313" key="3">
    <source>
        <dbReference type="Proteomes" id="UP000594638"/>
    </source>
</evidence>
<evidence type="ECO:0000256" key="1">
    <source>
        <dbReference type="SAM" id="MobiDB-lite"/>
    </source>
</evidence>
<feature type="region of interest" description="Disordered" evidence="1">
    <location>
        <begin position="144"/>
        <end position="205"/>
    </location>
</feature>
<dbReference type="OrthoDB" id="1642380at2759"/>
<dbReference type="EMBL" id="CACTIH010007476">
    <property type="protein sequence ID" value="CAA3014268.1"/>
    <property type="molecule type" value="Genomic_DNA"/>
</dbReference>
<dbReference type="Pfam" id="PF14009">
    <property type="entry name" value="PADRE"/>
    <property type="match status" value="1"/>
</dbReference>
<feature type="compositionally biased region" description="Polar residues" evidence="1">
    <location>
        <begin position="173"/>
        <end position="199"/>
    </location>
</feature>
<comment type="caution">
    <text evidence="2">The sequence shown here is derived from an EMBL/GenBank/DDBJ whole genome shotgun (WGS) entry which is preliminary data.</text>
</comment>
<dbReference type="Proteomes" id="UP000594638">
    <property type="component" value="Unassembled WGS sequence"/>
</dbReference>
<accession>A0A8S0U7M4</accession>
<dbReference type="Gramene" id="OE9A069793T1">
    <property type="protein sequence ID" value="OE9A069793C1"/>
    <property type="gene ID" value="OE9A069793"/>
</dbReference>
<gene>
    <name evidence="2" type="ORF">OLEA9_A069793</name>
</gene>
<proteinExistence type="predicted"/>
<dbReference type="InterPro" id="IPR025322">
    <property type="entry name" value="PADRE_dom"/>
</dbReference>
<reference evidence="2 3" key="1">
    <citation type="submission" date="2019-12" db="EMBL/GenBank/DDBJ databases">
        <authorList>
            <person name="Alioto T."/>
            <person name="Alioto T."/>
            <person name="Gomez Garrido J."/>
        </authorList>
    </citation>
    <scope>NUCLEOTIDE SEQUENCE [LARGE SCALE GENOMIC DNA]</scope>
</reference>
<name>A0A8S0U7M4_OLEEU</name>
<evidence type="ECO:0000313" key="2">
    <source>
        <dbReference type="EMBL" id="CAA3014268.1"/>
    </source>
</evidence>
<protein>
    <submittedName>
        <fullName evidence="2">Uncharacterized protein</fullName>
    </submittedName>
</protein>
<feature type="compositionally biased region" description="Low complexity" evidence="1">
    <location>
        <begin position="144"/>
        <end position="159"/>
    </location>
</feature>